<keyword evidence="3" id="KW-0479">Metal-binding</keyword>
<evidence type="ECO:0000256" key="5">
    <source>
        <dbReference type="ARBA" id="ARBA00022833"/>
    </source>
</evidence>
<dbReference type="InterPro" id="IPR036236">
    <property type="entry name" value="Znf_C2H2_sf"/>
</dbReference>
<organism evidence="12 13">
    <name type="scientific">Triticum urartu</name>
    <name type="common">Red wild einkorn</name>
    <name type="synonym">Crithodium urartu</name>
    <dbReference type="NCBI Taxonomy" id="4572"/>
    <lineage>
        <taxon>Eukaryota</taxon>
        <taxon>Viridiplantae</taxon>
        <taxon>Streptophyta</taxon>
        <taxon>Embryophyta</taxon>
        <taxon>Tracheophyta</taxon>
        <taxon>Spermatophyta</taxon>
        <taxon>Magnoliopsida</taxon>
        <taxon>Liliopsida</taxon>
        <taxon>Poales</taxon>
        <taxon>Poaceae</taxon>
        <taxon>BOP clade</taxon>
        <taxon>Pooideae</taxon>
        <taxon>Triticodae</taxon>
        <taxon>Triticeae</taxon>
        <taxon>Triticinae</taxon>
        <taxon>Triticum</taxon>
    </lineage>
</organism>
<reference evidence="12" key="2">
    <citation type="submission" date="2018-03" db="EMBL/GenBank/DDBJ databases">
        <title>The Triticum urartu genome reveals the dynamic nature of wheat genome evolution.</title>
        <authorList>
            <person name="Ling H."/>
            <person name="Ma B."/>
            <person name="Shi X."/>
            <person name="Liu H."/>
            <person name="Dong L."/>
            <person name="Sun H."/>
            <person name="Cao Y."/>
            <person name="Gao Q."/>
            <person name="Zheng S."/>
            <person name="Li Y."/>
            <person name="Yu Y."/>
            <person name="Du H."/>
            <person name="Qi M."/>
            <person name="Li Y."/>
            <person name="Yu H."/>
            <person name="Cui Y."/>
            <person name="Wang N."/>
            <person name="Chen C."/>
            <person name="Wu H."/>
            <person name="Zhao Y."/>
            <person name="Zhang J."/>
            <person name="Li Y."/>
            <person name="Zhou W."/>
            <person name="Zhang B."/>
            <person name="Hu W."/>
            <person name="Eijk M."/>
            <person name="Tang J."/>
            <person name="Witsenboer H."/>
            <person name="Zhao S."/>
            <person name="Li Z."/>
            <person name="Zhang A."/>
            <person name="Wang D."/>
            <person name="Liang C."/>
        </authorList>
    </citation>
    <scope>NUCLEOTIDE SEQUENCE [LARGE SCALE GENOMIC DNA]</scope>
    <source>
        <strain evidence="12">cv. G1812</strain>
    </source>
</reference>
<keyword evidence="7" id="KW-0238">DNA-binding</keyword>
<evidence type="ECO:0000313" key="12">
    <source>
        <dbReference type="EnsemblPlants" id="TuG1812G0700005077.01.T01"/>
    </source>
</evidence>
<proteinExistence type="predicted"/>
<keyword evidence="4 10" id="KW-0863">Zinc-finger</keyword>
<protein>
    <recommendedName>
        <fullName evidence="11">BED-type domain-containing protein</fullName>
    </recommendedName>
</protein>
<dbReference type="SUPFAM" id="SSF57667">
    <property type="entry name" value="beta-beta-alpha zinc fingers"/>
    <property type="match status" value="1"/>
</dbReference>
<dbReference type="Gramene" id="TuG1812G0700005077.01.T01">
    <property type="protein sequence ID" value="TuG1812G0700005077.01.T01"/>
    <property type="gene ID" value="TuG1812G0700005077.01"/>
</dbReference>
<comment type="subunit">
    <text evidence="2">Homodimer.</text>
</comment>
<dbReference type="AlphaFoldDB" id="A0A8R7R3D4"/>
<dbReference type="InterPro" id="IPR003656">
    <property type="entry name" value="Znf_BED"/>
</dbReference>
<dbReference type="PANTHER" id="PTHR46481">
    <property type="entry name" value="ZINC FINGER BED DOMAIN-CONTAINING PROTEIN 4"/>
    <property type="match status" value="1"/>
</dbReference>
<dbReference type="EnsemblPlants" id="TuG1812G0700005077.01.T01">
    <property type="protein sequence ID" value="TuG1812G0700005077.01.T01"/>
    <property type="gene ID" value="TuG1812G0700005077.01"/>
</dbReference>
<dbReference type="SUPFAM" id="SSF53098">
    <property type="entry name" value="Ribonuclease H-like"/>
    <property type="match status" value="1"/>
</dbReference>
<evidence type="ECO:0000256" key="7">
    <source>
        <dbReference type="ARBA" id="ARBA00023125"/>
    </source>
</evidence>
<dbReference type="GO" id="GO:0008270">
    <property type="term" value="F:zinc ion binding"/>
    <property type="evidence" value="ECO:0007669"/>
    <property type="project" value="UniProtKB-KW"/>
</dbReference>
<evidence type="ECO:0000256" key="3">
    <source>
        <dbReference type="ARBA" id="ARBA00022723"/>
    </source>
</evidence>
<name>A0A8R7R3D4_TRIUA</name>
<evidence type="ECO:0000256" key="4">
    <source>
        <dbReference type="ARBA" id="ARBA00022771"/>
    </source>
</evidence>
<dbReference type="GO" id="GO:0046983">
    <property type="term" value="F:protein dimerization activity"/>
    <property type="evidence" value="ECO:0007669"/>
    <property type="project" value="InterPro"/>
</dbReference>
<keyword evidence="6" id="KW-0805">Transcription regulation</keyword>
<comment type="subcellular location">
    <subcellularLocation>
        <location evidence="1">Nucleus</location>
    </subcellularLocation>
</comment>
<accession>A0A8R7R3D4</accession>
<dbReference type="PROSITE" id="PS50808">
    <property type="entry name" value="ZF_BED"/>
    <property type="match status" value="1"/>
</dbReference>
<dbReference type="Pfam" id="PF14372">
    <property type="entry name" value="hAT-like_RNase-H"/>
    <property type="match status" value="1"/>
</dbReference>
<dbReference type="InterPro" id="IPR012337">
    <property type="entry name" value="RNaseH-like_sf"/>
</dbReference>
<reference evidence="12" key="3">
    <citation type="submission" date="2022-06" db="UniProtKB">
        <authorList>
            <consortium name="EnsemblPlants"/>
        </authorList>
    </citation>
    <scope>IDENTIFICATION</scope>
</reference>
<keyword evidence="13" id="KW-1185">Reference proteome</keyword>
<dbReference type="GO" id="GO:0005634">
    <property type="term" value="C:nucleus"/>
    <property type="evidence" value="ECO:0007669"/>
    <property type="project" value="UniProtKB-SubCell"/>
</dbReference>
<dbReference type="GO" id="GO:0003677">
    <property type="term" value="F:DNA binding"/>
    <property type="evidence" value="ECO:0007669"/>
    <property type="project" value="UniProtKB-KW"/>
</dbReference>
<evidence type="ECO:0000256" key="1">
    <source>
        <dbReference type="ARBA" id="ARBA00004123"/>
    </source>
</evidence>
<keyword evidence="8" id="KW-0804">Transcription</keyword>
<dbReference type="Proteomes" id="UP000015106">
    <property type="component" value="Chromosome 7"/>
</dbReference>
<evidence type="ECO:0000256" key="9">
    <source>
        <dbReference type="ARBA" id="ARBA00023242"/>
    </source>
</evidence>
<feature type="domain" description="BED-type" evidence="11">
    <location>
        <begin position="24"/>
        <end position="79"/>
    </location>
</feature>
<evidence type="ECO:0000256" key="6">
    <source>
        <dbReference type="ARBA" id="ARBA00023015"/>
    </source>
</evidence>
<keyword evidence="5" id="KW-0862">Zinc</keyword>
<dbReference type="SMART" id="SM00614">
    <property type="entry name" value="ZnF_BED"/>
    <property type="match status" value="1"/>
</dbReference>
<sequence length="639" mass="73091">MSGNVSDSSGIGESADELLQTPHSRRAKVWEYYEPDLVEVDNVQKAVCKYCSMKLACKSGTSSLRNHIGESCPKIDDESRNRFLATIKKKPSDVGFVFDPQRSRQLMIKYCIHAEVAFRKFDDPYFEEWMDSMQPTFKVIRRQTVRNDCVDVYEQMKDQLRIEFESLDSRVCLTSDMWTSVQELGYMCVTAHYIDGNFNLKKKVISFKKVKYPHTSAAIEETLCKCLNEWGIKRKLFTLTLDNAANNKPAVDSFVQHQDHGMLFGGVDFHVRCSAHILNILVQDGTRYVHKTIEKIRELLRHIASLPSRIQSFNAIATNLDLPEKAVGINLDIPNRWNSTYLMIGEALEYKGALNNYASENGEIAPDDVEWTNAEVMCTFLKAFEEATKLVSADRTPTAHLFLHMVLCIRQALRDPQWSTSGTMSNLVYAMGQKFDKYWKESKLNVAVVIATVLDPTKKSDFLEFFFEKYCENVDDIEKCLEGVKDMMRSYYEKYEEARRTTEHSVSRQVSANIGSPVLGKRRLEEEFAQYKSRRRSYMQPKSELDMYLEKIFDSSGGSFDILIWWKTHAEKYPMLSTMARDFLAIPFSTVSSESAFSCSGRTLGDSRCSMTPETLEALVCGKDWLIKIPNNEGPSGTA</sequence>
<reference evidence="13" key="1">
    <citation type="journal article" date="2013" name="Nature">
        <title>Draft genome of the wheat A-genome progenitor Triticum urartu.</title>
        <authorList>
            <person name="Ling H.Q."/>
            <person name="Zhao S."/>
            <person name="Liu D."/>
            <person name="Wang J."/>
            <person name="Sun H."/>
            <person name="Zhang C."/>
            <person name="Fan H."/>
            <person name="Li D."/>
            <person name="Dong L."/>
            <person name="Tao Y."/>
            <person name="Gao C."/>
            <person name="Wu H."/>
            <person name="Li Y."/>
            <person name="Cui Y."/>
            <person name="Guo X."/>
            <person name="Zheng S."/>
            <person name="Wang B."/>
            <person name="Yu K."/>
            <person name="Liang Q."/>
            <person name="Yang W."/>
            <person name="Lou X."/>
            <person name="Chen J."/>
            <person name="Feng M."/>
            <person name="Jian J."/>
            <person name="Zhang X."/>
            <person name="Luo G."/>
            <person name="Jiang Y."/>
            <person name="Liu J."/>
            <person name="Wang Z."/>
            <person name="Sha Y."/>
            <person name="Zhang B."/>
            <person name="Wu H."/>
            <person name="Tang D."/>
            <person name="Shen Q."/>
            <person name="Xue P."/>
            <person name="Zou S."/>
            <person name="Wang X."/>
            <person name="Liu X."/>
            <person name="Wang F."/>
            <person name="Yang Y."/>
            <person name="An X."/>
            <person name="Dong Z."/>
            <person name="Zhang K."/>
            <person name="Zhang X."/>
            <person name="Luo M.C."/>
            <person name="Dvorak J."/>
            <person name="Tong Y."/>
            <person name="Wang J."/>
            <person name="Yang H."/>
            <person name="Li Z."/>
            <person name="Wang D."/>
            <person name="Zhang A."/>
            <person name="Wang J."/>
        </authorList>
    </citation>
    <scope>NUCLEOTIDE SEQUENCE</scope>
    <source>
        <strain evidence="13">cv. G1812</strain>
    </source>
</reference>
<dbReference type="PANTHER" id="PTHR46481:SF5">
    <property type="entry name" value="OS08G0393150 PROTEIN"/>
    <property type="match status" value="1"/>
</dbReference>
<dbReference type="InterPro" id="IPR008906">
    <property type="entry name" value="HATC_C_dom"/>
</dbReference>
<dbReference type="Pfam" id="PF05699">
    <property type="entry name" value="Dimer_Tnp_hAT"/>
    <property type="match status" value="1"/>
</dbReference>
<evidence type="ECO:0000259" key="11">
    <source>
        <dbReference type="PROSITE" id="PS50808"/>
    </source>
</evidence>
<dbReference type="InterPro" id="IPR052035">
    <property type="entry name" value="ZnF_BED_domain_contain"/>
</dbReference>
<evidence type="ECO:0000256" key="10">
    <source>
        <dbReference type="PROSITE-ProRule" id="PRU00027"/>
    </source>
</evidence>
<keyword evidence="9" id="KW-0539">Nucleus</keyword>
<dbReference type="Pfam" id="PF02892">
    <property type="entry name" value="zf-BED"/>
    <property type="match status" value="1"/>
</dbReference>
<evidence type="ECO:0000256" key="8">
    <source>
        <dbReference type="ARBA" id="ARBA00023163"/>
    </source>
</evidence>
<evidence type="ECO:0000256" key="2">
    <source>
        <dbReference type="ARBA" id="ARBA00011738"/>
    </source>
</evidence>
<evidence type="ECO:0000313" key="13">
    <source>
        <dbReference type="Proteomes" id="UP000015106"/>
    </source>
</evidence>
<dbReference type="InterPro" id="IPR025525">
    <property type="entry name" value="hAT-like_transposase_RNase-H"/>
</dbReference>